<dbReference type="AlphaFoldDB" id="A0A841JJD2"/>
<evidence type="ECO:0000313" key="2">
    <source>
        <dbReference type="Proteomes" id="UP000548326"/>
    </source>
</evidence>
<protein>
    <submittedName>
        <fullName evidence="1">Uncharacterized protein</fullName>
    </submittedName>
</protein>
<sequence>MKTLIILVAIVVLALILKACTQTDKLAKDSTRPSDDKKPTSMKENDKLIVINNVNQEDAKKALTAFCNIYNKDSFVALPRLVTLSSDSFAVIFPYDTDFATFCFAVNFLKYPIDIKWQSQVTAWVTTKEGDDWITDKSKNKKVMLFLADDDKEYDNVFMTTQDNIGYKLGFAAGEEKQLLQTPKKPYSAPPIQAKSLDGLPFVDIK</sequence>
<reference evidence="1 2" key="1">
    <citation type="submission" date="2020-08" db="EMBL/GenBank/DDBJ databases">
        <title>Genomic Encyclopedia of Type Strains, Phase IV (KMG-V): Genome sequencing to study the core and pangenomes of soil and plant-associated prokaryotes.</title>
        <authorList>
            <person name="Whitman W."/>
        </authorList>
    </citation>
    <scope>NUCLEOTIDE SEQUENCE [LARGE SCALE GENOMIC DNA]</scope>
    <source>
        <strain evidence="1 2">MP601</strain>
    </source>
</reference>
<evidence type="ECO:0000313" key="1">
    <source>
        <dbReference type="EMBL" id="MBB6130382.1"/>
    </source>
</evidence>
<organism evidence="1 2">
    <name type="scientific">Mucilaginibacter lappiensis</name>
    <dbReference type="NCBI Taxonomy" id="354630"/>
    <lineage>
        <taxon>Bacteria</taxon>
        <taxon>Pseudomonadati</taxon>
        <taxon>Bacteroidota</taxon>
        <taxon>Sphingobacteriia</taxon>
        <taxon>Sphingobacteriales</taxon>
        <taxon>Sphingobacteriaceae</taxon>
        <taxon>Mucilaginibacter</taxon>
    </lineage>
</organism>
<dbReference type="Proteomes" id="UP000548326">
    <property type="component" value="Unassembled WGS sequence"/>
</dbReference>
<proteinExistence type="predicted"/>
<comment type="caution">
    <text evidence="1">The sequence shown here is derived from an EMBL/GenBank/DDBJ whole genome shotgun (WGS) entry which is preliminary data.</text>
</comment>
<dbReference type="EMBL" id="JACHCA010000014">
    <property type="protein sequence ID" value="MBB6130382.1"/>
    <property type="molecule type" value="Genomic_DNA"/>
</dbReference>
<name>A0A841JJD2_9SPHI</name>
<dbReference type="RefSeq" id="WP_183589195.1">
    <property type="nucleotide sequence ID" value="NZ_JACHCA010000014.1"/>
</dbReference>
<gene>
    <name evidence="1" type="ORF">HDF22_004522</name>
</gene>
<accession>A0A841JJD2</accession>